<organism evidence="1 2">
    <name type="scientific">Mycena albidolilacea</name>
    <dbReference type="NCBI Taxonomy" id="1033008"/>
    <lineage>
        <taxon>Eukaryota</taxon>
        <taxon>Fungi</taxon>
        <taxon>Dikarya</taxon>
        <taxon>Basidiomycota</taxon>
        <taxon>Agaricomycotina</taxon>
        <taxon>Agaricomycetes</taxon>
        <taxon>Agaricomycetidae</taxon>
        <taxon>Agaricales</taxon>
        <taxon>Marasmiineae</taxon>
        <taxon>Mycenaceae</taxon>
        <taxon>Mycena</taxon>
    </lineage>
</organism>
<dbReference type="EMBL" id="JARIHO010000016">
    <property type="protein sequence ID" value="KAJ7349028.1"/>
    <property type="molecule type" value="Genomic_DNA"/>
</dbReference>
<evidence type="ECO:0008006" key="3">
    <source>
        <dbReference type="Google" id="ProtNLM"/>
    </source>
</evidence>
<dbReference type="AlphaFoldDB" id="A0AAD7ERY5"/>
<reference evidence="1" key="1">
    <citation type="submission" date="2023-03" db="EMBL/GenBank/DDBJ databases">
        <title>Massive genome expansion in bonnet fungi (Mycena s.s.) driven by repeated elements and novel gene families across ecological guilds.</title>
        <authorList>
            <consortium name="Lawrence Berkeley National Laboratory"/>
            <person name="Harder C.B."/>
            <person name="Miyauchi S."/>
            <person name="Viragh M."/>
            <person name="Kuo A."/>
            <person name="Thoen E."/>
            <person name="Andreopoulos B."/>
            <person name="Lu D."/>
            <person name="Skrede I."/>
            <person name="Drula E."/>
            <person name="Henrissat B."/>
            <person name="Morin E."/>
            <person name="Kohler A."/>
            <person name="Barry K."/>
            <person name="LaButti K."/>
            <person name="Morin E."/>
            <person name="Salamov A."/>
            <person name="Lipzen A."/>
            <person name="Mereny Z."/>
            <person name="Hegedus B."/>
            <person name="Baldrian P."/>
            <person name="Stursova M."/>
            <person name="Weitz H."/>
            <person name="Taylor A."/>
            <person name="Grigoriev I.V."/>
            <person name="Nagy L.G."/>
            <person name="Martin F."/>
            <person name="Kauserud H."/>
        </authorList>
    </citation>
    <scope>NUCLEOTIDE SEQUENCE</scope>
    <source>
        <strain evidence="1">CBHHK002</strain>
    </source>
</reference>
<gene>
    <name evidence="1" type="ORF">DFH08DRAFT_133966</name>
</gene>
<protein>
    <recommendedName>
        <fullName evidence="3">Fungal-type protein kinase domain-containing protein</fullName>
    </recommendedName>
</protein>
<proteinExistence type="predicted"/>
<comment type="caution">
    <text evidence="1">The sequence shown here is derived from an EMBL/GenBank/DDBJ whole genome shotgun (WGS) entry which is preliminary data.</text>
</comment>
<dbReference type="Proteomes" id="UP001218218">
    <property type="component" value="Unassembled WGS sequence"/>
</dbReference>
<name>A0AAD7ERY5_9AGAR</name>
<keyword evidence="2" id="KW-1185">Reference proteome</keyword>
<evidence type="ECO:0000313" key="2">
    <source>
        <dbReference type="Proteomes" id="UP001218218"/>
    </source>
</evidence>
<evidence type="ECO:0000313" key="1">
    <source>
        <dbReference type="EMBL" id="KAJ7349028.1"/>
    </source>
</evidence>
<sequence length="256" mass="28596">MADGKDIDGSSSTGHKPFVEPLFPPAQISIEDVRAVFIDAFLMTHYLHTNHPSVLPDTLSPRNIRFHRAASQEAVCVIVDLDSHAHPSNPDARPSTHGTLPFNAYDLMPSLETPTKSNSAAPYKRYRHILEALYYIFLWAVSSPVQQWIDRGPDALLRVLKHRIARTTFMWDATAAFAEVQPEFAPLVGAWLRPLWRLVSDAHFACRCLTGEEKMEKLDSMLTLDRVVEILRAGGGFDLRIATLIPVPGEDSDEGL</sequence>
<accession>A0AAD7ERY5</accession>